<dbReference type="EMBL" id="VOHS01000070">
    <property type="protein sequence ID" value="TWV91988.1"/>
    <property type="molecule type" value="Genomic_DNA"/>
</dbReference>
<dbReference type="PROSITE" id="PS51257">
    <property type="entry name" value="PROKAR_LIPOPROTEIN"/>
    <property type="match status" value="1"/>
</dbReference>
<gene>
    <name evidence="1" type="ORF">FEF09_28580</name>
</gene>
<evidence type="ECO:0000313" key="1">
    <source>
        <dbReference type="EMBL" id="TWV91988.1"/>
    </source>
</evidence>
<dbReference type="RefSeq" id="WP_146308252.1">
    <property type="nucleotide sequence ID" value="NZ_VOHS01000070.1"/>
</dbReference>
<evidence type="ECO:0000313" key="2">
    <source>
        <dbReference type="Proteomes" id="UP000318815"/>
    </source>
</evidence>
<dbReference type="OrthoDB" id="1329448at2"/>
<reference evidence="1 2" key="1">
    <citation type="submission" date="2019-08" db="EMBL/GenBank/DDBJ databases">
        <title>Whole genome sequencing of chitin degrading bacteria Chitinophaga pinensis YS16.</title>
        <authorList>
            <person name="Singh R.P."/>
            <person name="Manchanda G."/>
            <person name="Maurya I.K."/>
            <person name="Joshi N.K."/>
            <person name="Srivastava A.K."/>
        </authorList>
    </citation>
    <scope>NUCLEOTIDE SEQUENCE [LARGE SCALE GENOMIC DNA]</scope>
    <source>
        <strain evidence="1 2">YS-16</strain>
    </source>
</reference>
<proteinExistence type="predicted"/>
<keyword evidence="2" id="KW-1185">Reference proteome</keyword>
<dbReference type="Proteomes" id="UP000318815">
    <property type="component" value="Unassembled WGS sequence"/>
</dbReference>
<dbReference type="AlphaFoldDB" id="A0A5C6LIE1"/>
<comment type="caution">
    <text evidence="1">The sequence shown here is derived from an EMBL/GenBank/DDBJ whole genome shotgun (WGS) entry which is preliminary data.</text>
</comment>
<accession>A0A5C6LIE1</accession>
<protein>
    <recommendedName>
        <fullName evidence="3">Lipoprotein</fullName>
    </recommendedName>
</protein>
<organism evidence="1 2">
    <name type="scientific">Chitinophaga pinensis</name>
    <dbReference type="NCBI Taxonomy" id="79329"/>
    <lineage>
        <taxon>Bacteria</taxon>
        <taxon>Pseudomonadati</taxon>
        <taxon>Bacteroidota</taxon>
        <taxon>Chitinophagia</taxon>
        <taxon>Chitinophagales</taxon>
        <taxon>Chitinophagaceae</taxon>
        <taxon>Chitinophaga</taxon>
    </lineage>
</organism>
<name>A0A5C6LIE1_9BACT</name>
<evidence type="ECO:0008006" key="3">
    <source>
        <dbReference type="Google" id="ProtNLM"/>
    </source>
</evidence>
<sequence>MNQLRFISVFAYVSVAVSLISCGGQHQEKNATDTTIIVDSTVVVKTDPGTTSPIVTTPQQMMVVRHKVANFSKWLPSYEEHDSMRQANQLHSYVIGRGMQDSNVVVVAVKVDDMEKAKAFSKDAGLKKAMQKGGVTGTPLFAFVTMTYQDTVSIASDVRSWTTFTVKDWDAWQKAFTEGQQERLDNGLAVRAYGHDADNDKKIVLVVAVTDSAKANAYWKSDMLKQRRMASGVTDEPQRFIFRVVKRYK</sequence>